<evidence type="ECO:0000313" key="2">
    <source>
        <dbReference type="EMBL" id="OON16020.1"/>
    </source>
</evidence>
<dbReference type="AlphaFoldDB" id="A0A1S8WNF1"/>
<gene>
    <name evidence="2" type="ORF">X801_08170</name>
</gene>
<evidence type="ECO:0000259" key="1">
    <source>
        <dbReference type="Pfam" id="PF08393"/>
    </source>
</evidence>
<sequence>SLFQLLRHRTRLNRLVKSANSSEVDKRLVSESVFAVVEIFTNLEDIKNIWLEMRFSISPYTKCNKEPCFILASVEEPSQIMEDHMMSLQSIGASRHATPFLAIVRQWERDLTIVSDTL</sequence>
<dbReference type="InterPro" id="IPR026983">
    <property type="entry name" value="DHC"/>
</dbReference>
<feature type="non-terminal residue" evidence="2">
    <location>
        <position position="1"/>
    </location>
</feature>
<dbReference type="InterPro" id="IPR013602">
    <property type="entry name" value="Dynein_heavy_linker"/>
</dbReference>
<dbReference type="GO" id="GO:0060294">
    <property type="term" value="P:cilium movement involved in cell motility"/>
    <property type="evidence" value="ECO:0007669"/>
    <property type="project" value="TreeGrafter"/>
</dbReference>
<dbReference type="PANTHER" id="PTHR10676:SF343">
    <property type="entry name" value="DYNEIN AXONEMAL HEAVY CHAIN 10"/>
    <property type="match status" value="1"/>
</dbReference>
<dbReference type="Gene3D" id="1.20.140.100">
    <property type="entry name" value="Dynein heavy chain, N-terminal domain 2"/>
    <property type="match status" value="1"/>
</dbReference>
<dbReference type="EMBL" id="KV899232">
    <property type="protein sequence ID" value="OON16020.1"/>
    <property type="molecule type" value="Genomic_DNA"/>
</dbReference>
<dbReference type="Proteomes" id="UP000243686">
    <property type="component" value="Unassembled WGS sequence"/>
</dbReference>
<reference evidence="2 3" key="1">
    <citation type="submission" date="2015-03" db="EMBL/GenBank/DDBJ databases">
        <title>Draft genome of the nematode, Opisthorchis viverrini.</title>
        <authorList>
            <person name="Mitreva M."/>
        </authorList>
    </citation>
    <scope>NUCLEOTIDE SEQUENCE [LARGE SCALE GENOMIC DNA]</scope>
    <source>
        <strain evidence="2">Khon Kaen</strain>
    </source>
</reference>
<dbReference type="GO" id="GO:0051959">
    <property type="term" value="F:dynein light intermediate chain binding"/>
    <property type="evidence" value="ECO:0007669"/>
    <property type="project" value="InterPro"/>
</dbReference>
<protein>
    <recommendedName>
        <fullName evidence="1">Dynein heavy chain linker domain-containing protein</fullName>
    </recommendedName>
</protein>
<dbReference type="InterPro" id="IPR042222">
    <property type="entry name" value="Dynein_2_N"/>
</dbReference>
<dbReference type="GO" id="GO:0008569">
    <property type="term" value="F:minus-end-directed microtubule motor activity"/>
    <property type="evidence" value="ECO:0007669"/>
    <property type="project" value="TreeGrafter"/>
</dbReference>
<feature type="domain" description="Dynein heavy chain linker" evidence="1">
    <location>
        <begin position="38"/>
        <end position="118"/>
    </location>
</feature>
<dbReference type="GO" id="GO:0045505">
    <property type="term" value="F:dynein intermediate chain binding"/>
    <property type="evidence" value="ECO:0007669"/>
    <property type="project" value="InterPro"/>
</dbReference>
<evidence type="ECO:0000313" key="3">
    <source>
        <dbReference type="Proteomes" id="UP000243686"/>
    </source>
</evidence>
<dbReference type="GO" id="GO:0097729">
    <property type="term" value="C:9+2 motile cilium"/>
    <property type="evidence" value="ECO:0007669"/>
    <property type="project" value="TreeGrafter"/>
</dbReference>
<proteinExistence type="predicted"/>
<dbReference type="PANTHER" id="PTHR10676">
    <property type="entry name" value="DYNEIN HEAVY CHAIN FAMILY PROTEIN"/>
    <property type="match status" value="1"/>
</dbReference>
<keyword evidence="3" id="KW-1185">Reference proteome</keyword>
<dbReference type="GO" id="GO:0030286">
    <property type="term" value="C:dynein complex"/>
    <property type="evidence" value="ECO:0007669"/>
    <property type="project" value="InterPro"/>
</dbReference>
<name>A0A1S8WNF1_OPIVI</name>
<feature type="non-terminal residue" evidence="2">
    <location>
        <position position="118"/>
    </location>
</feature>
<accession>A0A1S8WNF1</accession>
<dbReference type="Pfam" id="PF08393">
    <property type="entry name" value="DHC_N2"/>
    <property type="match status" value="1"/>
</dbReference>
<organism evidence="2 3">
    <name type="scientific">Opisthorchis viverrini</name>
    <name type="common">Southeast Asian liver fluke</name>
    <dbReference type="NCBI Taxonomy" id="6198"/>
    <lineage>
        <taxon>Eukaryota</taxon>
        <taxon>Metazoa</taxon>
        <taxon>Spiralia</taxon>
        <taxon>Lophotrochozoa</taxon>
        <taxon>Platyhelminthes</taxon>
        <taxon>Trematoda</taxon>
        <taxon>Digenea</taxon>
        <taxon>Opisthorchiida</taxon>
        <taxon>Opisthorchiata</taxon>
        <taxon>Opisthorchiidae</taxon>
        <taxon>Opisthorchis</taxon>
    </lineage>
</organism>